<gene>
    <name evidence="1" type="ORF">MSZNOR_2407</name>
</gene>
<protein>
    <submittedName>
        <fullName evidence="1">Uncharacterized protein</fullName>
    </submittedName>
</protein>
<dbReference type="Proteomes" id="UP001162030">
    <property type="component" value="Chromosome"/>
</dbReference>
<dbReference type="EMBL" id="OX458333">
    <property type="protein sequence ID" value="CAI8845317.1"/>
    <property type="molecule type" value="Genomic_DNA"/>
</dbReference>
<evidence type="ECO:0000313" key="2">
    <source>
        <dbReference type="Proteomes" id="UP001162030"/>
    </source>
</evidence>
<keyword evidence="2" id="KW-1185">Reference proteome</keyword>
<name>A0ABM9I2T0_9GAMM</name>
<reference evidence="1 2" key="1">
    <citation type="submission" date="2023-03" db="EMBL/GenBank/DDBJ databases">
        <authorList>
            <person name="Pearce D."/>
        </authorList>
    </citation>
    <scope>NUCLEOTIDE SEQUENCE [LARGE SCALE GENOMIC DNA]</scope>
    <source>
        <strain evidence="1">Msz</strain>
    </source>
</reference>
<proteinExistence type="predicted"/>
<sequence length="61" mass="6667">MTARPLGRNPPHAAFLISPETGIILGISVRFASLTTPYTNVERLIRPVALIRVSSLIRVNV</sequence>
<evidence type="ECO:0000313" key="1">
    <source>
        <dbReference type="EMBL" id="CAI8845317.1"/>
    </source>
</evidence>
<organism evidence="1 2">
    <name type="scientific">Methylocaldum szegediense</name>
    <dbReference type="NCBI Taxonomy" id="73780"/>
    <lineage>
        <taxon>Bacteria</taxon>
        <taxon>Pseudomonadati</taxon>
        <taxon>Pseudomonadota</taxon>
        <taxon>Gammaproteobacteria</taxon>
        <taxon>Methylococcales</taxon>
        <taxon>Methylococcaceae</taxon>
        <taxon>Methylocaldum</taxon>
    </lineage>
</organism>
<accession>A0ABM9I2T0</accession>